<dbReference type="PANTHER" id="PTHR34144:SF7">
    <property type="entry name" value="EXPORT PROTEIN (CAP59), PUTATIVE (AFU_ORTHOLOGUE AFUA_7G05020)-RELATED"/>
    <property type="match status" value="1"/>
</dbReference>
<keyword evidence="1" id="KW-0472">Membrane</keyword>
<keyword evidence="1" id="KW-1133">Transmembrane helix</keyword>
<evidence type="ECO:0008006" key="4">
    <source>
        <dbReference type="Google" id="ProtNLM"/>
    </source>
</evidence>
<dbReference type="AlphaFoldDB" id="A0A9W8ULZ4"/>
<name>A0A9W8ULZ4_AKAMU</name>
<protein>
    <recommendedName>
        <fullName evidence="4">Glycosyltransferase family 69 protein</fullName>
    </recommendedName>
</protein>
<feature type="transmembrane region" description="Helical" evidence="1">
    <location>
        <begin position="141"/>
        <end position="159"/>
    </location>
</feature>
<evidence type="ECO:0000256" key="1">
    <source>
        <dbReference type="SAM" id="Phobius"/>
    </source>
</evidence>
<reference evidence="2" key="1">
    <citation type="journal article" date="2023" name="Access Microbiol">
        <title>De-novo genome assembly for Akanthomyces muscarius, a biocontrol agent of insect agricultural pests.</title>
        <authorList>
            <person name="Erdos Z."/>
            <person name="Studholme D.J."/>
            <person name="Raymond B."/>
            <person name="Sharma M."/>
        </authorList>
    </citation>
    <scope>NUCLEOTIDE SEQUENCE</scope>
    <source>
        <strain evidence="2">Ve6</strain>
    </source>
</reference>
<keyword evidence="3" id="KW-1185">Reference proteome</keyword>
<gene>
    <name evidence="2" type="ORF">LMH87_001366</name>
</gene>
<feature type="transmembrane region" description="Helical" evidence="1">
    <location>
        <begin position="48"/>
        <end position="66"/>
    </location>
</feature>
<evidence type="ECO:0000313" key="3">
    <source>
        <dbReference type="Proteomes" id="UP001144673"/>
    </source>
</evidence>
<keyword evidence="1" id="KW-0812">Transmembrane</keyword>
<dbReference type="GeneID" id="80888525"/>
<evidence type="ECO:0000313" key="2">
    <source>
        <dbReference type="EMBL" id="KAJ4156153.1"/>
    </source>
</evidence>
<dbReference type="EMBL" id="JAJHUN010000007">
    <property type="protein sequence ID" value="KAJ4156153.1"/>
    <property type="molecule type" value="Genomic_DNA"/>
</dbReference>
<feature type="transmembrane region" description="Helical" evidence="1">
    <location>
        <begin position="72"/>
        <end position="92"/>
    </location>
</feature>
<accession>A0A9W8ULZ4</accession>
<dbReference type="RefSeq" id="XP_056056277.1">
    <property type="nucleotide sequence ID" value="XM_056199429.1"/>
</dbReference>
<comment type="caution">
    <text evidence="2">The sequence shown here is derived from an EMBL/GenBank/DDBJ whole genome shotgun (WGS) entry which is preliminary data.</text>
</comment>
<organism evidence="2 3">
    <name type="scientific">Akanthomyces muscarius</name>
    <name type="common">Entomopathogenic fungus</name>
    <name type="synonym">Lecanicillium muscarium</name>
    <dbReference type="NCBI Taxonomy" id="2231603"/>
    <lineage>
        <taxon>Eukaryota</taxon>
        <taxon>Fungi</taxon>
        <taxon>Dikarya</taxon>
        <taxon>Ascomycota</taxon>
        <taxon>Pezizomycotina</taxon>
        <taxon>Sordariomycetes</taxon>
        <taxon>Hypocreomycetidae</taxon>
        <taxon>Hypocreales</taxon>
        <taxon>Cordycipitaceae</taxon>
        <taxon>Akanthomyces</taxon>
    </lineage>
</organism>
<dbReference type="PANTHER" id="PTHR34144">
    <property type="entry name" value="CHROMOSOME 8, WHOLE GENOME SHOTGUN SEQUENCE"/>
    <property type="match status" value="1"/>
</dbReference>
<sequence>MRPRSWPGMKTTLRFDARDTLLYFKNKKWNAFRRVPYLENVEIDQRTAYLFLLPALFFRFFPFIMTHNSTPMSAFLALVLIYIPAHVALTAWQSYSSLLRTMQRAREMRECSPVLMRNAPKQAYSPPSPWLRSSLARNPDTVSLSLWVCGALLTVWVYTSGISPPFPSASSLISSSPTLTAYLERNATYYISATFWNNEDILSAWTSETLQLIDILGPSNVYVSMTENDSEDDTPTMLRRFGRQLDVLNVRHNVNISTGIREEPLDDPWRSVRHRVGYMTNLRNGALQSLEDARQRFDVVILLNDIVFHHTDVLKLVSALGGDDQREKARNNHHKNTRRRMACGLDMDNAALYDAWVLQDRCGRPITGFWPFFTSEEDKQAVRDGHVLEVGTCWNGIAALDGDMFLDSRLRSKTADWHTDALRFSEPPECVISECALLPLRITNTTGGAPIVVDPTVVVAYSVRGWKYYAVWLRMPVVKLWMRIFEERYWDLWWNMGMGKGLRWTGLDNGREKKECIIDGWPRCDTNDTAVPGGFSLRFRGDL</sequence>
<dbReference type="Proteomes" id="UP001144673">
    <property type="component" value="Chromosome 6"/>
</dbReference>
<dbReference type="KEGG" id="amus:LMH87_001366"/>
<proteinExistence type="predicted"/>
<dbReference type="InterPro" id="IPR021047">
    <property type="entry name" value="Mannosyltransferase_CMT1"/>
</dbReference>
<dbReference type="Pfam" id="PF11735">
    <property type="entry name" value="CAP59_mtransfer"/>
    <property type="match status" value="1"/>
</dbReference>